<proteinExistence type="predicted"/>
<dbReference type="InterPro" id="IPR052609">
    <property type="entry name" value="Ribosome_Biogenesis_Reg"/>
</dbReference>
<protein>
    <recommendedName>
        <fullName evidence="3">Nucleolar 27S pre-rRNA processing Urb2/Npa2 C-terminal domain-containing protein</fullName>
    </recommendedName>
</protein>
<evidence type="ECO:0000313" key="1">
    <source>
        <dbReference type="EMBL" id="RCI02663.1"/>
    </source>
</evidence>
<name>A0A367KKA0_RHIST</name>
<comment type="caution">
    <text evidence="1">The sequence shown here is derived from an EMBL/GenBank/DDBJ whole genome shotgun (WGS) entry which is preliminary data.</text>
</comment>
<dbReference type="PANTHER" id="PTHR15682">
    <property type="entry name" value="UNHEALTHY RIBOSOME BIOGENESIS PROTEIN 2 HOMOLOG"/>
    <property type="match status" value="1"/>
</dbReference>
<dbReference type="GO" id="GO:0042254">
    <property type="term" value="P:ribosome biogenesis"/>
    <property type="evidence" value="ECO:0007669"/>
    <property type="project" value="TreeGrafter"/>
</dbReference>
<dbReference type="PANTHER" id="PTHR15682:SF2">
    <property type="entry name" value="UNHEALTHY RIBOSOME BIOGENESIS PROTEIN 2 HOMOLOG"/>
    <property type="match status" value="1"/>
</dbReference>
<dbReference type="Proteomes" id="UP000253551">
    <property type="component" value="Unassembled WGS sequence"/>
</dbReference>
<dbReference type="STRING" id="4846.A0A367KKA0"/>
<sequence>MSELTSEKIAKALKGAGLSSKQRIEKALEAWHSNAIFFPNKDDFLFDWICSAFAKPNLKKLDDCCLLQLPYWTLLNELLHHYDNKARINPKQSTPIIHVNLISSISTLLQQLYKDKSESRTQFLSIVHQCLDILFSDHFTLSYRPAFEHITLCLKDLQDKQELEAFHQLVLTAYSLLKRFDSQLVFSFIVEKSFTKLLCVRRRVHLVENNKETEKVSEAITNIICHALFHADTVLEYTSVLKDTGSENHTSEGKVKQTNYVVRLFETLEAMTNSTDDVEQVLDAVDITPTLFSAFLGAFRQKRNTSTIAMQDISRMAEFGFFIHLNKILNTMKDKQVSAYLETLCQLLKNMLQWNVYSARNDDIAKFQQGVLNEIVNDLLHYLQDTDNTLLKIDFSLIENCVQGLWPTLLNPADSAQASCLTFAKSILHTYAASRQVDVFVTDLINNVEQIKTDNVYKLLGKPMFARDFLQEFSSVVAKSMPVAQAIGIFSELQDNLILRVAKSNEEPAHKKQKKNTPSPTNNALLLIALYMAEFTNALKLNRHQLRTFEAPVMSLFYDFVKPSIAAWLVSKDQIENTILPALHIHFTLTTAFFDTYTSKLENNDLEWLVNAYTHIFDKYSSTDNLASRMMTVTTANTMLQHVYYASLLQQSSAKQTTELVNKVVDYVTDDVWYEEAQWSGSFLDLNTKNTVKLACWKLISDEWFDSVARFVDHNRAEKIASIIYMSLINDSNSTSISAQLLNKTLLRSANFYEAKCFKDCNIQTIFNTLVHLSKNELSTTGLTSHTAITMVSKLDTSKPLSIDHQTIEPLLAVLKSTEDLMDQDSDARSSDNIEKVASLMKLLLVFPIEYFEKNERPQAIYLATLIDIWGVQCTHADPVTRIKLSLMCRALQLRFIGYFSTHSILGLNAIALDWFVSSQQQWKSQEREALDSLERVTNKLDQHILRKMIMNAGSKTPDEHSLTYLQDTLRQRVVGLEKNDQKVTLTKLINLLSAINSVLANSKSSEVDLSNAVYAVNALSQISSYITCSLNKAKKIVSSILEQVTKANQSEAQIIADHEGTFEQIKLVFNLTRLVQEYARIVGPTVDEAIGIEKLSKTLTDLASPFIQFLQSALQFNKSAVLHMTTEFIAAFCSILTRYQQIDSTKR</sequence>
<accession>A0A367KKA0</accession>
<feature type="non-terminal residue" evidence="1">
    <location>
        <position position="1148"/>
    </location>
</feature>
<dbReference type="EMBL" id="PJQM01001306">
    <property type="protein sequence ID" value="RCI02663.1"/>
    <property type="molecule type" value="Genomic_DNA"/>
</dbReference>
<dbReference type="OrthoDB" id="160374at2759"/>
<gene>
    <name evidence="1" type="ORF">CU098_008721</name>
</gene>
<evidence type="ECO:0008006" key="3">
    <source>
        <dbReference type="Google" id="ProtNLM"/>
    </source>
</evidence>
<evidence type="ECO:0000313" key="2">
    <source>
        <dbReference type="Proteomes" id="UP000253551"/>
    </source>
</evidence>
<keyword evidence="2" id="KW-1185">Reference proteome</keyword>
<dbReference type="AlphaFoldDB" id="A0A367KKA0"/>
<reference evidence="1 2" key="1">
    <citation type="journal article" date="2018" name="G3 (Bethesda)">
        <title>Phylogenetic and Phylogenomic Definition of Rhizopus Species.</title>
        <authorList>
            <person name="Gryganskyi A.P."/>
            <person name="Golan J."/>
            <person name="Dolatabadi S."/>
            <person name="Mondo S."/>
            <person name="Robb S."/>
            <person name="Idnurm A."/>
            <person name="Muszewska A."/>
            <person name="Steczkiewicz K."/>
            <person name="Masonjones S."/>
            <person name="Liao H.L."/>
            <person name="Gajdeczka M.T."/>
            <person name="Anike F."/>
            <person name="Vuek A."/>
            <person name="Anishchenko I.M."/>
            <person name="Voigt K."/>
            <person name="de Hoog G.S."/>
            <person name="Smith M.E."/>
            <person name="Heitman J."/>
            <person name="Vilgalys R."/>
            <person name="Stajich J.E."/>
        </authorList>
    </citation>
    <scope>NUCLEOTIDE SEQUENCE [LARGE SCALE GENOMIC DNA]</scope>
    <source>
        <strain evidence="1 2">LSU 92-RS-03</strain>
    </source>
</reference>
<dbReference type="GO" id="GO:0005730">
    <property type="term" value="C:nucleolus"/>
    <property type="evidence" value="ECO:0007669"/>
    <property type="project" value="TreeGrafter"/>
</dbReference>
<organism evidence="1 2">
    <name type="scientific">Rhizopus stolonifer</name>
    <name type="common">Rhizopus nigricans</name>
    <dbReference type="NCBI Taxonomy" id="4846"/>
    <lineage>
        <taxon>Eukaryota</taxon>
        <taxon>Fungi</taxon>
        <taxon>Fungi incertae sedis</taxon>
        <taxon>Mucoromycota</taxon>
        <taxon>Mucoromycotina</taxon>
        <taxon>Mucoromycetes</taxon>
        <taxon>Mucorales</taxon>
        <taxon>Mucorineae</taxon>
        <taxon>Rhizopodaceae</taxon>
        <taxon>Rhizopus</taxon>
    </lineage>
</organism>